<dbReference type="Proteomes" id="UP001215280">
    <property type="component" value="Unassembled WGS sequence"/>
</dbReference>
<sequence length="236" mass="26418">MPVSFSEGLTGEGILSAACGDPYKKAEVLQFALVGTEGSGRDFTTKIPRIVPQHNGFVNTVIEAYNEHHAVVIRPDDVWLATLSQFNFFVNANAELLRVSFVAHEGKQELTIVADGSRDTLDFGEMSRQMVDLVEKKVIDPGPTLRAWALPAFTTTTTNDVTYGFEGMRCGIPRVMLEGERSDWADILGRFEKLKEYDIETIAWYHLLRPVLARFVAVFDAPENEESLEFWGKTDP</sequence>
<dbReference type="Pfam" id="PF14388">
    <property type="entry name" value="DUF4419"/>
    <property type="match status" value="1"/>
</dbReference>
<comment type="caution">
    <text evidence="1">The sequence shown here is derived from an EMBL/GenBank/DDBJ whole genome shotgun (WGS) entry which is preliminary data.</text>
</comment>
<gene>
    <name evidence="1" type="ORF">DFH07DRAFT_948021</name>
</gene>
<reference evidence="1" key="1">
    <citation type="submission" date="2023-03" db="EMBL/GenBank/DDBJ databases">
        <title>Massive genome expansion in bonnet fungi (Mycena s.s.) driven by repeated elements and novel gene families across ecological guilds.</title>
        <authorList>
            <consortium name="Lawrence Berkeley National Laboratory"/>
            <person name="Harder C.B."/>
            <person name="Miyauchi S."/>
            <person name="Viragh M."/>
            <person name="Kuo A."/>
            <person name="Thoen E."/>
            <person name="Andreopoulos B."/>
            <person name="Lu D."/>
            <person name="Skrede I."/>
            <person name="Drula E."/>
            <person name="Henrissat B."/>
            <person name="Morin E."/>
            <person name="Kohler A."/>
            <person name="Barry K."/>
            <person name="LaButti K."/>
            <person name="Morin E."/>
            <person name="Salamov A."/>
            <person name="Lipzen A."/>
            <person name="Mereny Z."/>
            <person name="Hegedus B."/>
            <person name="Baldrian P."/>
            <person name="Stursova M."/>
            <person name="Weitz H."/>
            <person name="Taylor A."/>
            <person name="Grigoriev I.V."/>
            <person name="Nagy L.G."/>
            <person name="Martin F."/>
            <person name="Kauserud H."/>
        </authorList>
    </citation>
    <scope>NUCLEOTIDE SEQUENCE</scope>
    <source>
        <strain evidence="1">CBHHK188m</strain>
    </source>
</reference>
<dbReference type="PANTHER" id="PTHR31252">
    <property type="entry name" value="DUF4419 DOMAIN-CONTAINING PROTEIN"/>
    <property type="match status" value="1"/>
</dbReference>
<evidence type="ECO:0000313" key="1">
    <source>
        <dbReference type="EMBL" id="KAJ7784943.1"/>
    </source>
</evidence>
<accession>A0AAD7KG46</accession>
<dbReference type="AlphaFoldDB" id="A0AAD7KG46"/>
<evidence type="ECO:0000313" key="2">
    <source>
        <dbReference type="Proteomes" id="UP001215280"/>
    </source>
</evidence>
<organism evidence="1 2">
    <name type="scientific">Mycena maculata</name>
    <dbReference type="NCBI Taxonomy" id="230809"/>
    <lineage>
        <taxon>Eukaryota</taxon>
        <taxon>Fungi</taxon>
        <taxon>Dikarya</taxon>
        <taxon>Basidiomycota</taxon>
        <taxon>Agaricomycotina</taxon>
        <taxon>Agaricomycetes</taxon>
        <taxon>Agaricomycetidae</taxon>
        <taxon>Agaricales</taxon>
        <taxon>Marasmiineae</taxon>
        <taxon>Mycenaceae</taxon>
        <taxon>Mycena</taxon>
    </lineage>
</organism>
<dbReference type="InterPro" id="IPR025533">
    <property type="entry name" value="DUF4419"/>
</dbReference>
<dbReference type="PANTHER" id="PTHR31252:SF11">
    <property type="entry name" value="DUF4419 DOMAIN-CONTAINING PROTEIN"/>
    <property type="match status" value="1"/>
</dbReference>
<proteinExistence type="predicted"/>
<keyword evidence="2" id="KW-1185">Reference proteome</keyword>
<dbReference type="EMBL" id="JARJLG010000001">
    <property type="protein sequence ID" value="KAJ7784943.1"/>
    <property type="molecule type" value="Genomic_DNA"/>
</dbReference>
<name>A0AAD7KG46_9AGAR</name>
<protein>
    <submittedName>
        <fullName evidence="1">Uncharacterized protein</fullName>
    </submittedName>
</protein>